<dbReference type="InterPro" id="IPR010819">
    <property type="entry name" value="AGE/CE"/>
</dbReference>
<keyword evidence="4" id="KW-1185">Reference proteome</keyword>
<dbReference type="GO" id="GO:0005975">
    <property type="term" value="P:carbohydrate metabolic process"/>
    <property type="evidence" value="ECO:0007669"/>
    <property type="project" value="InterPro"/>
</dbReference>
<evidence type="ECO:0000256" key="2">
    <source>
        <dbReference type="ARBA" id="ARBA00023235"/>
    </source>
</evidence>
<proteinExistence type="inferred from homology"/>
<organism evidence="3 4">
    <name type="scientific">Gluconobacter cerinus</name>
    <dbReference type="NCBI Taxonomy" id="38307"/>
    <lineage>
        <taxon>Bacteria</taxon>
        <taxon>Pseudomonadati</taxon>
        <taxon>Pseudomonadota</taxon>
        <taxon>Alphaproteobacteria</taxon>
        <taxon>Acetobacterales</taxon>
        <taxon>Acetobacteraceae</taxon>
        <taxon>Gluconobacter</taxon>
    </lineage>
</organism>
<dbReference type="InterPro" id="IPR012341">
    <property type="entry name" value="6hp_glycosidase-like_sf"/>
</dbReference>
<accession>A0AAV5ND75</accession>
<dbReference type="Gene3D" id="1.50.10.10">
    <property type="match status" value="1"/>
</dbReference>
<dbReference type="InterPro" id="IPR008928">
    <property type="entry name" value="6-hairpin_glycosidase_sf"/>
</dbReference>
<evidence type="ECO:0000256" key="1">
    <source>
        <dbReference type="ARBA" id="ARBA00008558"/>
    </source>
</evidence>
<dbReference type="PANTHER" id="PTHR15108">
    <property type="entry name" value="N-ACYLGLUCOSAMINE-2-EPIMERASE"/>
    <property type="match status" value="1"/>
</dbReference>
<comment type="caution">
    <text evidence="3">The sequence shown here is derived from an EMBL/GenBank/DDBJ whole genome shotgun (WGS) entry which is preliminary data.</text>
</comment>
<gene>
    <name evidence="3" type="ORF">GCM10007867_09190</name>
</gene>
<reference evidence="4" key="1">
    <citation type="journal article" date="2019" name="Int. J. Syst. Evol. Microbiol.">
        <title>The Global Catalogue of Microorganisms (GCM) 10K type strain sequencing project: providing services to taxonomists for standard genome sequencing and annotation.</title>
        <authorList>
            <consortium name="The Broad Institute Genomics Platform"/>
            <consortium name="The Broad Institute Genome Sequencing Center for Infectious Disease"/>
            <person name="Wu L."/>
            <person name="Ma J."/>
        </authorList>
    </citation>
    <scope>NUCLEOTIDE SEQUENCE [LARGE SCALE GENOMIC DNA]</scope>
    <source>
        <strain evidence="4">NBRC 3267</strain>
    </source>
</reference>
<evidence type="ECO:0000313" key="3">
    <source>
        <dbReference type="EMBL" id="GLQ62074.1"/>
    </source>
</evidence>
<dbReference type="SUPFAM" id="SSF48208">
    <property type="entry name" value="Six-hairpin glycosidases"/>
    <property type="match status" value="1"/>
</dbReference>
<dbReference type="GO" id="GO:0016853">
    <property type="term" value="F:isomerase activity"/>
    <property type="evidence" value="ECO:0007669"/>
    <property type="project" value="UniProtKB-KW"/>
</dbReference>
<dbReference type="Proteomes" id="UP001156614">
    <property type="component" value="Unassembled WGS sequence"/>
</dbReference>
<dbReference type="Pfam" id="PF07221">
    <property type="entry name" value="GlcNAc_2-epim"/>
    <property type="match status" value="1"/>
</dbReference>
<protein>
    <submittedName>
        <fullName evidence="3">Mannose-6-phosphate isomerase</fullName>
    </submittedName>
</protein>
<dbReference type="EMBL" id="BSNU01000001">
    <property type="protein sequence ID" value="GLQ62074.1"/>
    <property type="molecule type" value="Genomic_DNA"/>
</dbReference>
<dbReference type="AlphaFoldDB" id="A0AAV5ND75"/>
<sequence>MPVAVPELRLMVQARQIATFCRASMDGTYEASAAALMCLDRIEKLYHRADGAPGWVFSITPDLAVKDGKRDLYAHAFILYAYAWAYKVMPSTRYLNIVRATIAEMHQIFSAPHGGFFNVNSPLSERLYQNPHMHLLEAFLALYEVSGLECFLEEADALITLSLERMIQSETGVLLEEFDRKWERIAPIGKNRVEPGHLFEWFWLFSEYSRLNSGSKRHITIKQASDRLFDLGLACGVSNGFVRDAIHDDGTQSENSIRIWPQTELCRVLLQRRTEPDLLNRVSRNFFACFAPNHLQGLWIDRFSEAGQPRVNDVPASSLYHIYGAAREFHVAKITGVSEMDVLLI</sequence>
<keyword evidence="2 3" id="KW-0413">Isomerase</keyword>
<comment type="similarity">
    <text evidence="1">Belongs to the N-acylglucosamine 2-epimerase family.</text>
</comment>
<evidence type="ECO:0000313" key="4">
    <source>
        <dbReference type="Proteomes" id="UP001156614"/>
    </source>
</evidence>
<name>A0AAV5ND75_9PROT</name>